<feature type="coiled-coil region" evidence="10">
    <location>
        <begin position="72"/>
        <end position="120"/>
    </location>
</feature>
<dbReference type="AlphaFoldDB" id="A0A9D1NH50"/>
<evidence type="ECO:0000256" key="10">
    <source>
        <dbReference type="SAM" id="Coils"/>
    </source>
</evidence>
<dbReference type="InterPro" id="IPR053712">
    <property type="entry name" value="Bac_CellDiv_Activator"/>
</dbReference>
<evidence type="ECO:0000313" key="11">
    <source>
        <dbReference type="EMBL" id="HIV03032.1"/>
    </source>
</evidence>
<comment type="subunit">
    <text evidence="8">Homodimer. Interacts with FtsZ.</text>
</comment>
<evidence type="ECO:0000256" key="2">
    <source>
        <dbReference type="ARBA" id="ARBA00015195"/>
    </source>
</evidence>
<gene>
    <name evidence="11" type="primary">zapA</name>
    <name evidence="11" type="ORF">IAC74_05605</name>
</gene>
<evidence type="ECO:0000313" key="12">
    <source>
        <dbReference type="Proteomes" id="UP000886743"/>
    </source>
</evidence>
<keyword evidence="3" id="KW-0963">Cytoplasm</keyword>
<keyword evidence="10" id="KW-0175">Coiled coil</keyword>
<evidence type="ECO:0000256" key="4">
    <source>
        <dbReference type="ARBA" id="ARBA00022618"/>
    </source>
</evidence>
<reference evidence="11" key="1">
    <citation type="submission" date="2020-10" db="EMBL/GenBank/DDBJ databases">
        <authorList>
            <person name="Gilroy R."/>
        </authorList>
    </citation>
    <scope>NUCLEOTIDE SEQUENCE</scope>
    <source>
        <strain evidence="11">4920</strain>
    </source>
</reference>
<accession>A0A9D1NH50</accession>
<comment type="subcellular location">
    <subcellularLocation>
        <location evidence="1">Cytoplasm</location>
    </subcellularLocation>
</comment>
<keyword evidence="5" id="KW-0717">Septation</keyword>
<evidence type="ECO:0000256" key="5">
    <source>
        <dbReference type="ARBA" id="ARBA00023210"/>
    </source>
</evidence>
<dbReference type="Pfam" id="PF05164">
    <property type="entry name" value="ZapA"/>
    <property type="match status" value="1"/>
</dbReference>
<dbReference type="PANTHER" id="PTHR34981:SF1">
    <property type="entry name" value="CELL DIVISION PROTEIN ZAPA"/>
    <property type="match status" value="1"/>
</dbReference>
<evidence type="ECO:0000256" key="8">
    <source>
        <dbReference type="ARBA" id="ARBA00026068"/>
    </source>
</evidence>
<evidence type="ECO:0000256" key="6">
    <source>
        <dbReference type="ARBA" id="ARBA00023306"/>
    </source>
</evidence>
<organism evidence="11 12">
    <name type="scientific">Candidatus Aphodoplasma excrementigallinarum</name>
    <dbReference type="NCBI Taxonomy" id="2840673"/>
    <lineage>
        <taxon>Bacteria</taxon>
        <taxon>Bacillati</taxon>
        <taxon>Bacillota</taxon>
        <taxon>Clostridia</taxon>
        <taxon>Eubacteriales</taxon>
        <taxon>Candidatus Aphodoplasma</taxon>
    </lineage>
</organism>
<dbReference type="InterPro" id="IPR007838">
    <property type="entry name" value="Cell_div_ZapA-like"/>
</dbReference>
<dbReference type="GO" id="GO:0043093">
    <property type="term" value="P:FtsZ-dependent cytokinesis"/>
    <property type="evidence" value="ECO:0007669"/>
    <property type="project" value="TreeGrafter"/>
</dbReference>
<dbReference type="InterPro" id="IPR036192">
    <property type="entry name" value="Cell_div_ZapA-like_sf"/>
</dbReference>
<evidence type="ECO:0000256" key="1">
    <source>
        <dbReference type="ARBA" id="ARBA00004496"/>
    </source>
</evidence>
<dbReference type="EMBL" id="DVOF01000162">
    <property type="protein sequence ID" value="HIV03032.1"/>
    <property type="molecule type" value="Genomic_DNA"/>
</dbReference>
<reference evidence="11" key="2">
    <citation type="journal article" date="2021" name="PeerJ">
        <title>Extensive microbial diversity within the chicken gut microbiome revealed by metagenomics and culture.</title>
        <authorList>
            <person name="Gilroy R."/>
            <person name="Ravi A."/>
            <person name="Getino M."/>
            <person name="Pursley I."/>
            <person name="Horton D.L."/>
            <person name="Alikhan N.F."/>
            <person name="Baker D."/>
            <person name="Gharbi K."/>
            <person name="Hall N."/>
            <person name="Watson M."/>
            <person name="Adriaenssens E.M."/>
            <person name="Foster-Nyarko E."/>
            <person name="Jarju S."/>
            <person name="Secka A."/>
            <person name="Antonio M."/>
            <person name="Oren A."/>
            <person name="Chaudhuri R.R."/>
            <person name="La Ragione R."/>
            <person name="Hildebrand F."/>
            <person name="Pallen M.J."/>
        </authorList>
    </citation>
    <scope>NUCLEOTIDE SEQUENCE</scope>
    <source>
        <strain evidence="11">4920</strain>
    </source>
</reference>
<dbReference type="GO" id="GO:0000917">
    <property type="term" value="P:division septum assembly"/>
    <property type="evidence" value="ECO:0007669"/>
    <property type="project" value="UniProtKB-KW"/>
</dbReference>
<dbReference type="GO" id="GO:0000921">
    <property type="term" value="P:septin ring assembly"/>
    <property type="evidence" value="ECO:0007669"/>
    <property type="project" value="TreeGrafter"/>
</dbReference>
<comment type="caution">
    <text evidence="11">The sequence shown here is derived from an EMBL/GenBank/DDBJ whole genome shotgun (WGS) entry which is preliminary data.</text>
</comment>
<evidence type="ECO:0000256" key="7">
    <source>
        <dbReference type="ARBA" id="ARBA00024910"/>
    </source>
</evidence>
<evidence type="ECO:0000256" key="9">
    <source>
        <dbReference type="ARBA" id="ARBA00033158"/>
    </source>
</evidence>
<comment type="function">
    <text evidence="7">Activator of cell division through the inhibition of FtsZ GTPase activity, therefore promoting FtsZ assembly into bundles of protofilaments necessary for the formation of the division Z ring. It is recruited early at mid-cell but it is not essential for cell division.</text>
</comment>
<evidence type="ECO:0000256" key="3">
    <source>
        <dbReference type="ARBA" id="ARBA00022490"/>
    </source>
</evidence>
<keyword evidence="4 11" id="KW-0132">Cell division</keyword>
<dbReference type="SUPFAM" id="SSF102829">
    <property type="entry name" value="Cell division protein ZapA-like"/>
    <property type="match status" value="1"/>
</dbReference>
<protein>
    <recommendedName>
        <fullName evidence="2">Cell division protein ZapA</fullName>
    </recommendedName>
    <alternativeName>
        <fullName evidence="9">Z ring-associated protein ZapA</fullName>
    </alternativeName>
</protein>
<name>A0A9D1NH50_9FIRM</name>
<sequence>MSERNKVEVKIRGRFFTITANEPEEYIYKICSYVDRKMDEILQMNPRLSTDTAALLTAINISDEAYKSHVAEDNMRGQILKYDEEADKYEKRIKELEEQLKKAQEQLAQKEEELTKFLEQF</sequence>
<dbReference type="Gene3D" id="6.10.250.790">
    <property type="match status" value="1"/>
</dbReference>
<dbReference type="GO" id="GO:0005829">
    <property type="term" value="C:cytosol"/>
    <property type="evidence" value="ECO:0007669"/>
    <property type="project" value="TreeGrafter"/>
</dbReference>
<dbReference type="PANTHER" id="PTHR34981">
    <property type="entry name" value="CELL DIVISION PROTEIN ZAPA"/>
    <property type="match status" value="1"/>
</dbReference>
<dbReference type="GO" id="GO:0032153">
    <property type="term" value="C:cell division site"/>
    <property type="evidence" value="ECO:0007669"/>
    <property type="project" value="TreeGrafter"/>
</dbReference>
<proteinExistence type="predicted"/>
<dbReference type="GO" id="GO:0030428">
    <property type="term" value="C:cell septum"/>
    <property type="evidence" value="ECO:0007669"/>
    <property type="project" value="TreeGrafter"/>
</dbReference>
<keyword evidence="6" id="KW-0131">Cell cycle</keyword>
<dbReference type="Proteomes" id="UP000886743">
    <property type="component" value="Unassembled WGS sequence"/>
</dbReference>